<gene>
    <name evidence="8" type="ORF">AVDCRST_MAG06-2827</name>
</gene>
<dbReference type="RefSeq" id="WP_295660852.1">
    <property type="nucleotide sequence ID" value="NZ_CADCUP010000187.1"/>
</dbReference>
<dbReference type="PANTHER" id="PTHR46696:SF6">
    <property type="entry name" value="P450, PUTATIVE (EUROFUNG)-RELATED"/>
    <property type="match status" value="1"/>
</dbReference>
<dbReference type="InterPro" id="IPR017972">
    <property type="entry name" value="Cyt_P450_CS"/>
</dbReference>
<dbReference type="InterPro" id="IPR036396">
    <property type="entry name" value="Cyt_P450_sf"/>
</dbReference>
<accession>A0A6J4PD49</accession>
<reference evidence="8" key="1">
    <citation type="submission" date="2020-02" db="EMBL/GenBank/DDBJ databases">
        <authorList>
            <person name="Meier V. D."/>
        </authorList>
    </citation>
    <scope>NUCLEOTIDE SEQUENCE</scope>
    <source>
        <strain evidence="8">AVDCRST_MAG06</strain>
    </source>
</reference>
<dbReference type="PANTHER" id="PTHR46696">
    <property type="entry name" value="P450, PUTATIVE (EUROFUNG)-RELATED"/>
    <property type="match status" value="1"/>
</dbReference>
<dbReference type="PRINTS" id="PR00385">
    <property type="entry name" value="P450"/>
</dbReference>
<dbReference type="SUPFAM" id="SSF48264">
    <property type="entry name" value="Cytochrome P450"/>
    <property type="match status" value="1"/>
</dbReference>
<dbReference type="GO" id="GO:0005506">
    <property type="term" value="F:iron ion binding"/>
    <property type="evidence" value="ECO:0007669"/>
    <property type="project" value="InterPro"/>
</dbReference>
<dbReference type="FunFam" id="1.10.630.10:FF:000018">
    <property type="entry name" value="Cytochrome P450 monooxygenase"/>
    <property type="match status" value="1"/>
</dbReference>
<evidence type="ECO:0000256" key="1">
    <source>
        <dbReference type="ARBA" id="ARBA00010617"/>
    </source>
</evidence>
<keyword evidence="4 7" id="KW-0560">Oxidoreductase</keyword>
<dbReference type="InterPro" id="IPR002397">
    <property type="entry name" value="Cyt_P450_B"/>
</dbReference>
<dbReference type="PROSITE" id="PS00086">
    <property type="entry name" value="CYTOCHROME_P450"/>
    <property type="match status" value="1"/>
</dbReference>
<dbReference type="Pfam" id="PF00067">
    <property type="entry name" value="p450"/>
    <property type="match status" value="1"/>
</dbReference>
<dbReference type="GO" id="GO:0004497">
    <property type="term" value="F:monooxygenase activity"/>
    <property type="evidence" value="ECO:0007669"/>
    <property type="project" value="UniProtKB-KW"/>
</dbReference>
<dbReference type="InterPro" id="IPR001128">
    <property type="entry name" value="Cyt_P450"/>
</dbReference>
<keyword evidence="2 7" id="KW-0349">Heme</keyword>
<proteinExistence type="inferred from homology"/>
<name>A0A6J4PD49_9ACTN</name>
<feature type="non-terminal residue" evidence="8">
    <location>
        <position position="411"/>
    </location>
</feature>
<dbReference type="Gene3D" id="1.10.630.10">
    <property type="entry name" value="Cytochrome P450"/>
    <property type="match status" value="1"/>
</dbReference>
<evidence type="ECO:0000313" key="8">
    <source>
        <dbReference type="EMBL" id="CAA9410588.1"/>
    </source>
</evidence>
<dbReference type="EMBL" id="CADCUP010000187">
    <property type="protein sequence ID" value="CAA9410588.1"/>
    <property type="molecule type" value="Genomic_DNA"/>
</dbReference>
<comment type="similarity">
    <text evidence="1 7">Belongs to the cytochrome P450 family.</text>
</comment>
<organism evidence="8">
    <name type="scientific">uncultured Nocardioides sp</name>
    <dbReference type="NCBI Taxonomy" id="198441"/>
    <lineage>
        <taxon>Bacteria</taxon>
        <taxon>Bacillati</taxon>
        <taxon>Actinomycetota</taxon>
        <taxon>Actinomycetes</taxon>
        <taxon>Propionibacteriales</taxon>
        <taxon>Nocardioidaceae</taxon>
        <taxon>Nocardioides</taxon>
        <taxon>environmental samples</taxon>
    </lineage>
</organism>
<dbReference type="AlphaFoldDB" id="A0A6J4PD49"/>
<evidence type="ECO:0000256" key="2">
    <source>
        <dbReference type="ARBA" id="ARBA00022617"/>
    </source>
</evidence>
<evidence type="ECO:0000256" key="3">
    <source>
        <dbReference type="ARBA" id="ARBA00022723"/>
    </source>
</evidence>
<sequence length="411" mass="44745">MSLRSRVTSAIGRLVVARTMRGGALDLRALRRMPDRLTFPFRRDGLDPVTEVSELREHAPVARLGDFFGRGVWLVTSYGDTRALLADGTSFSNDLGQFVSQEGRSAEEQIGGLGMTDPPLHTELRRYLTPEFTRRKLARLEPLIEGIVARRLDAIAAQGPDLDLVEDFAFPIPFEVICELLGLPVEDRRHFATLGVARFDLSQGGVGSFGAAAASREFLIGAVARQRDEPGPGLIGGLLTEHGDHLDDVTLGGLADGVFLGGYETSASMLGLGAYLVSRDPSARELLLADDGSADRVVEELLRHLTVVQVAFPRFARVDVPLADGRTIRAGDVVGFSLVAANRDPALTPDADTFDPTRAPTRHVAFGHGLHRCVGAELARMELRIALRELVRRFPDLSPTAEPDELEFRKL</sequence>
<evidence type="ECO:0000256" key="4">
    <source>
        <dbReference type="ARBA" id="ARBA00023002"/>
    </source>
</evidence>
<keyword evidence="3 7" id="KW-0479">Metal-binding</keyword>
<dbReference type="PRINTS" id="PR00359">
    <property type="entry name" value="BP450"/>
</dbReference>
<evidence type="ECO:0000256" key="6">
    <source>
        <dbReference type="ARBA" id="ARBA00023033"/>
    </source>
</evidence>
<protein>
    <submittedName>
        <fullName evidence="8">Cytochrome P450 hydroxylase</fullName>
    </submittedName>
</protein>
<dbReference type="GO" id="GO:0016705">
    <property type="term" value="F:oxidoreductase activity, acting on paired donors, with incorporation or reduction of molecular oxygen"/>
    <property type="evidence" value="ECO:0007669"/>
    <property type="project" value="InterPro"/>
</dbReference>
<dbReference type="GO" id="GO:0020037">
    <property type="term" value="F:heme binding"/>
    <property type="evidence" value="ECO:0007669"/>
    <property type="project" value="InterPro"/>
</dbReference>
<evidence type="ECO:0000256" key="7">
    <source>
        <dbReference type="RuleBase" id="RU000461"/>
    </source>
</evidence>
<keyword evidence="6 7" id="KW-0503">Monooxygenase</keyword>
<evidence type="ECO:0000256" key="5">
    <source>
        <dbReference type="ARBA" id="ARBA00023004"/>
    </source>
</evidence>
<keyword evidence="5 7" id="KW-0408">Iron</keyword>